<sequence length="90" mass="10690">MHILLGWNCTARIYLHQIVERITSPTNNRSLGLVHFQTESSFWTRLRRTDKSLKPCTRPKLVQQRFNQEQMPPLQTALKEEMADAFLHWV</sequence>
<dbReference type="Proteomes" id="UP000009097">
    <property type="component" value="Unassembled WGS sequence"/>
</dbReference>
<reference evidence="1" key="1">
    <citation type="submission" date="2007-04" db="EMBL/GenBank/DDBJ databases">
        <authorList>
            <consortium name="The Broad Institute Genome Sequencing Platform"/>
            <person name="Birren B."/>
            <person name="Lander E."/>
            <person name="Galagan J."/>
            <person name="Nusbaum C."/>
            <person name="Devon K."/>
            <person name="Ma L.-J."/>
            <person name="Jaffe D."/>
            <person name="Butler J."/>
            <person name="Alvarez P."/>
            <person name="Gnerre S."/>
            <person name="Grabherr M."/>
            <person name="Kleber M."/>
            <person name="Mauceli E."/>
            <person name="Brockman W."/>
            <person name="MacCallum I.A."/>
            <person name="Young S."/>
            <person name="LaButti K."/>
            <person name="DeCaprio D."/>
            <person name="Crawford M."/>
            <person name="Koehrsen M."/>
            <person name="Engels R."/>
            <person name="Montgomery P."/>
            <person name="Pearson M."/>
            <person name="Howarth C."/>
            <person name="Larson L."/>
            <person name="White J."/>
            <person name="O'Leary S."/>
            <person name="Kodira C."/>
            <person name="Zeng Q."/>
            <person name="Yandava C."/>
            <person name="Alvarado L."/>
            <person name="Kistler C."/>
            <person name="Shim W.-B."/>
            <person name="Kang S."/>
            <person name="Woloshuk C."/>
        </authorList>
    </citation>
    <scope>NUCLEOTIDE SEQUENCE</scope>
    <source>
        <strain evidence="1">4287</strain>
    </source>
</reference>
<dbReference type="GeneID" id="28960329"/>
<dbReference type="AlphaFoldDB" id="A0A0J9V617"/>
<evidence type="ECO:0000313" key="2">
    <source>
        <dbReference type="Proteomes" id="UP000009097"/>
    </source>
</evidence>
<protein>
    <submittedName>
        <fullName evidence="1">Uncharacterized protein</fullName>
    </submittedName>
</protein>
<gene>
    <name evidence="1" type="ORF">FOXG_19623</name>
</gene>
<name>A0A0J9V617_FUSO4</name>
<dbReference type="EMBL" id="DS231704">
    <property type="protein sequence ID" value="KNB06281.1"/>
    <property type="molecule type" value="Genomic_DNA"/>
</dbReference>
<evidence type="ECO:0000313" key="1">
    <source>
        <dbReference type="EMBL" id="KNB06281.1"/>
    </source>
</evidence>
<dbReference type="KEGG" id="fox:FOXG_19623"/>
<organism evidence="1 2">
    <name type="scientific">Fusarium oxysporum f. sp. lycopersici (strain 4287 / CBS 123668 / FGSC 9935 / NRRL 34936)</name>
    <name type="common">Fusarium vascular wilt of tomato</name>
    <dbReference type="NCBI Taxonomy" id="426428"/>
    <lineage>
        <taxon>Eukaryota</taxon>
        <taxon>Fungi</taxon>
        <taxon>Dikarya</taxon>
        <taxon>Ascomycota</taxon>
        <taxon>Pezizomycotina</taxon>
        <taxon>Sordariomycetes</taxon>
        <taxon>Hypocreomycetidae</taxon>
        <taxon>Hypocreales</taxon>
        <taxon>Nectriaceae</taxon>
        <taxon>Fusarium</taxon>
        <taxon>Fusarium oxysporum species complex</taxon>
    </lineage>
</organism>
<dbReference type="VEuPathDB" id="FungiDB:FOXG_19623"/>
<dbReference type="RefSeq" id="XP_018244326.1">
    <property type="nucleotide sequence ID" value="XM_018399884.1"/>
</dbReference>
<accession>A0A0J9V617</accession>
<reference evidence="1" key="2">
    <citation type="journal article" date="2010" name="Nature">
        <title>Comparative genomics reveals mobile pathogenicity chromosomes in Fusarium.</title>
        <authorList>
            <person name="Ma L.J."/>
            <person name="van der Does H.C."/>
            <person name="Borkovich K.A."/>
            <person name="Coleman J.J."/>
            <person name="Daboussi M.J."/>
            <person name="Di Pietro A."/>
            <person name="Dufresne M."/>
            <person name="Freitag M."/>
            <person name="Grabherr M."/>
            <person name="Henrissat B."/>
            <person name="Houterman P.M."/>
            <person name="Kang S."/>
            <person name="Shim W.B."/>
            <person name="Woloshuk C."/>
            <person name="Xie X."/>
            <person name="Xu J.R."/>
            <person name="Antoniw J."/>
            <person name="Baker S.E."/>
            <person name="Bluhm B.H."/>
            <person name="Breakspear A."/>
            <person name="Brown D.W."/>
            <person name="Butchko R.A."/>
            <person name="Chapman S."/>
            <person name="Coulson R."/>
            <person name="Coutinho P.M."/>
            <person name="Danchin E.G."/>
            <person name="Diener A."/>
            <person name="Gale L.R."/>
            <person name="Gardiner D.M."/>
            <person name="Goff S."/>
            <person name="Hammond-Kosack K.E."/>
            <person name="Hilburn K."/>
            <person name="Hua-Van A."/>
            <person name="Jonkers W."/>
            <person name="Kazan K."/>
            <person name="Kodira C.D."/>
            <person name="Koehrsen M."/>
            <person name="Kumar L."/>
            <person name="Lee Y.H."/>
            <person name="Li L."/>
            <person name="Manners J.M."/>
            <person name="Miranda-Saavedra D."/>
            <person name="Mukherjee M."/>
            <person name="Park G."/>
            <person name="Park J."/>
            <person name="Park S.Y."/>
            <person name="Proctor R.H."/>
            <person name="Regev A."/>
            <person name="Ruiz-Roldan M.C."/>
            <person name="Sain D."/>
            <person name="Sakthikumar S."/>
            <person name="Sykes S."/>
            <person name="Schwartz D.C."/>
            <person name="Turgeon B.G."/>
            <person name="Wapinski I."/>
            <person name="Yoder O."/>
            <person name="Young S."/>
            <person name="Zeng Q."/>
            <person name="Zhou S."/>
            <person name="Galagan J."/>
            <person name="Cuomo C.A."/>
            <person name="Kistler H.C."/>
            <person name="Rep M."/>
        </authorList>
    </citation>
    <scope>NUCLEOTIDE SEQUENCE [LARGE SCALE GENOMIC DNA]</scope>
    <source>
        <strain evidence="1">4287</strain>
    </source>
</reference>
<proteinExistence type="predicted"/>